<dbReference type="AlphaFoldDB" id="A0AAD5N9R2"/>
<reference evidence="2" key="1">
    <citation type="submission" date="2021-06" db="EMBL/GenBank/DDBJ databases">
        <title>Parelaphostrongylus tenuis whole genome reference sequence.</title>
        <authorList>
            <person name="Garwood T.J."/>
            <person name="Larsen P.A."/>
            <person name="Fountain-Jones N.M."/>
            <person name="Garbe J.R."/>
            <person name="Macchietto M.G."/>
            <person name="Kania S.A."/>
            <person name="Gerhold R.W."/>
            <person name="Richards J.E."/>
            <person name="Wolf T.M."/>
        </authorList>
    </citation>
    <scope>NUCLEOTIDE SEQUENCE</scope>
    <source>
        <strain evidence="2">MNPRO001-30</strain>
        <tissue evidence="2">Meninges</tissue>
    </source>
</reference>
<protein>
    <submittedName>
        <fullName evidence="2">Uncharacterized protein</fullName>
    </submittedName>
</protein>
<dbReference type="Proteomes" id="UP001196413">
    <property type="component" value="Unassembled WGS sequence"/>
</dbReference>
<accession>A0AAD5N9R2</accession>
<keyword evidence="3" id="KW-1185">Reference proteome</keyword>
<feature type="region of interest" description="Disordered" evidence="1">
    <location>
        <begin position="65"/>
        <end position="84"/>
    </location>
</feature>
<proteinExistence type="predicted"/>
<gene>
    <name evidence="2" type="ORF">KIN20_020362</name>
</gene>
<organism evidence="2 3">
    <name type="scientific">Parelaphostrongylus tenuis</name>
    <name type="common">Meningeal worm</name>
    <dbReference type="NCBI Taxonomy" id="148309"/>
    <lineage>
        <taxon>Eukaryota</taxon>
        <taxon>Metazoa</taxon>
        <taxon>Ecdysozoa</taxon>
        <taxon>Nematoda</taxon>
        <taxon>Chromadorea</taxon>
        <taxon>Rhabditida</taxon>
        <taxon>Rhabditina</taxon>
        <taxon>Rhabditomorpha</taxon>
        <taxon>Strongyloidea</taxon>
        <taxon>Metastrongylidae</taxon>
        <taxon>Parelaphostrongylus</taxon>
    </lineage>
</organism>
<comment type="caution">
    <text evidence="2">The sequence shown here is derived from an EMBL/GenBank/DDBJ whole genome shotgun (WGS) entry which is preliminary data.</text>
</comment>
<evidence type="ECO:0000313" key="2">
    <source>
        <dbReference type="EMBL" id="KAJ1361169.1"/>
    </source>
</evidence>
<sequence>MIVSITILCIHKEDEIHKHRSRQYAQYLKAFVEDKLEDACNAEICSVNRDDRSCENSVTLYQRKAGSTKQGPMPKRGRTIVDIA</sequence>
<evidence type="ECO:0000256" key="1">
    <source>
        <dbReference type="SAM" id="MobiDB-lite"/>
    </source>
</evidence>
<name>A0AAD5N9R2_PARTN</name>
<dbReference type="EMBL" id="JAHQIW010004126">
    <property type="protein sequence ID" value="KAJ1361169.1"/>
    <property type="molecule type" value="Genomic_DNA"/>
</dbReference>
<evidence type="ECO:0000313" key="3">
    <source>
        <dbReference type="Proteomes" id="UP001196413"/>
    </source>
</evidence>